<comment type="caution">
    <text evidence="3">The sequence shown here is derived from an EMBL/GenBank/DDBJ whole genome shotgun (WGS) entry which is preliminary data.</text>
</comment>
<proteinExistence type="predicted"/>
<feature type="domain" description="Beta-lactamase-related" evidence="2">
    <location>
        <begin position="50"/>
        <end position="364"/>
    </location>
</feature>
<evidence type="ECO:0000256" key="1">
    <source>
        <dbReference type="SAM" id="SignalP"/>
    </source>
</evidence>
<gene>
    <name evidence="3" type="ORF">rosag_01310</name>
</gene>
<keyword evidence="4" id="KW-1185">Reference proteome</keyword>
<dbReference type="Proteomes" id="UP001161325">
    <property type="component" value="Unassembled WGS sequence"/>
</dbReference>
<dbReference type="PANTHER" id="PTHR46825:SF9">
    <property type="entry name" value="BETA-LACTAMASE-RELATED DOMAIN-CONTAINING PROTEIN"/>
    <property type="match status" value="1"/>
</dbReference>
<dbReference type="InterPro" id="IPR050491">
    <property type="entry name" value="AmpC-like"/>
</dbReference>
<sequence>MRALTSRPSRAATALVLTTLATAAPAAAQSAIPDSLVRRVDAVFAAYGPTTPGCAVAVRRDGAVVLERAYGSADLEHDVPFTPATVSEAGSVTKQVVALATRLLEQDGRLSLDDDVRRWVPELPDLGARITLRHLIQHTSGLRDQWALIDLMHPRAQQVVQTGSEVVDILTRQRALNFAPGTQWLYSNSGYALLALVIERASGQPLPRFATDRIFRPLGMSRTQFRDDHTRLVKGRAIAYAGTPQRGFRLEMPEYGVVGSGGMLTTVGDLMRLEANYESGTVGGRALVQAMSDSARLVDGRRIPYAYGLTNGTHRGVRTIAHGGATAGYRAYLLRAPEHRAAVTLLCNVATADAEGLALRTADAALPAVFRADAPARPTTARGVARAASTRGLSPARAAALAGLWRDSTTGEVLALAATPDGQLVLGGPLATAGDTLAPVGDGRFTARRGEVRLTPDGAPRLTLDARDGNRLTFTPSVAWRPDAAALGALAGRYASPEVGVTYALALRGDTLVLRRPRFADAALRPLVADAFAAGALRIEIVRDGAGQPSALLVTNGRARRVRFEKVE</sequence>
<evidence type="ECO:0000313" key="4">
    <source>
        <dbReference type="Proteomes" id="UP001161325"/>
    </source>
</evidence>
<keyword evidence="1" id="KW-0732">Signal</keyword>
<organism evidence="3 4">
    <name type="scientific">Roseisolibacter agri</name>
    <dbReference type="NCBI Taxonomy" id="2014610"/>
    <lineage>
        <taxon>Bacteria</taxon>
        <taxon>Pseudomonadati</taxon>
        <taxon>Gemmatimonadota</taxon>
        <taxon>Gemmatimonadia</taxon>
        <taxon>Gemmatimonadales</taxon>
        <taxon>Gemmatimonadaceae</taxon>
        <taxon>Roseisolibacter</taxon>
    </lineage>
</organism>
<dbReference type="PANTHER" id="PTHR46825">
    <property type="entry name" value="D-ALANYL-D-ALANINE-CARBOXYPEPTIDASE/ENDOPEPTIDASE AMPH"/>
    <property type="match status" value="1"/>
</dbReference>
<dbReference type="InterPro" id="IPR001466">
    <property type="entry name" value="Beta-lactam-related"/>
</dbReference>
<dbReference type="AlphaFoldDB" id="A0AA37QD93"/>
<dbReference type="Pfam" id="PF00144">
    <property type="entry name" value="Beta-lactamase"/>
    <property type="match status" value="1"/>
</dbReference>
<name>A0AA37QD93_9BACT</name>
<feature type="chain" id="PRO_5041375676" description="Beta-lactamase-related domain-containing protein" evidence="1">
    <location>
        <begin position="24"/>
        <end position="568"/>
    </location>
</feature>
<dbReference type="SUPFAM" id="SSF56601">
    <property type="entry name" value="beta-lactamase/transpeptidase-like"/>
    <property type="match status" value="1"/>
</dbReference>
<evidence type="ECO:0000313" key="3">
    <source>
        <dbReference type="EMBL" id="GLC23618.1"/>
    </source>
</evidence>
<feature type="signal peptide" evidence="1">
    <location>
        <begin position="1"/>
        <end position="23"/>
    </location>
</feature>
<accession>A0AA37QD93</accession>
<dbReference type="EMBL" id="BRXS01000001">
    <property type="protein sequence ID" value="GLC23618.1"/>
    <property type="molecule type" value="Genomic_DNA"/>
</dbReference>
<dbReference type="RefSeq" id="WP_284348057.1">
    <property type="nucleotide sequence ID" value="NZ_BRXS01000001.1"/>
</dbReference>
<protein>
    <recommendedName>
        <fullName evidence="2">Beta-lactamase-related domain-containing protein</fullName>
    </recommendedName>
</protein>
<evidence type="ECO:0000259" key="2">
    <source>
        <dbReference type="Pfam" id="PF00144"/>
    </source>
</evidence>
<dbReference type="Gene3D" id="3.40.710.10">
    <property type="entry name" value="DD-peptidase/beta-lactamase superfamily"/>
    <property type="match status" value="1"/>
</dbReference>
<dbReference type="InterPro" id="IPR012338">
    <property type="entry name" value="Beta-lactam/transpept-like"/>
</dbReference>
<reference evidence="3" key="1">
    <citation type="submission" date="2022-08" db="EMBL/GenBank/DDBJ databases">
        <title>Draft genome sequencing of Roseisolibacter agri AW1220.</title>
        <authorList>
            <person name="Tobiishi Y."/>
            <person name="Tonouchi A."/>
        </authorList>
    </citation>
    <scope>NUCLEOTIDE SEQUENCE</scope>
    <source>
        <strain evidence="3">AW1220</strain>
    </source>
</reference>